<dbReference type="SUPFAM" id="SSF51445">
    <property type="entry name" value="(Trans)glycosidases"/>
    <property type="match status" value="2"/>
</dbReference>
<feature type="domain" description="DUF4015" evidence="1">
    <location>
        <begin position="67"/>
        <end position="378"/>
    </location>
</feature>
<dbReference type="STRING" id="1802370.A2Z62_00070"/>
<evidence type="ECO:0000313" key="3">
    <source>
        <dbReference type="Proteomes" id="UP000177649"/>
    </source>
</evidence>
<sequence>MAYKTRTKKHLTKKRFITAAFVAAFFVFLGFSFPYSGIVFEYLPGVAGVLQEKETVHHIKTPNEVRGIYMTSWVASTDSIRRGLVKIAEDTEINSIVIDIKDYTGKVAFLMKNQKVKEAGSSEDRVKDMKKFLEELHSKNIYVIGRIAVFQDPYLAKARPDLAVKRKDGVTNWKDYRGMMWLDPCSKEVWEYTIAVAREAESVGFDELNFDYIRFPSDGNMKDIKYLHCDPALTKPDLLENFFYNLKKGLNDLKIPISADLFGMVATNFDDLNIGQVLERAEPYFDYISPMVYPSHYPKDYNGFPNPAAKPYEVIKISLDSAVARLLAASSSPFKLRPWLQDFDLGANYDAAMIRKEKQAVYDAGLNSWLMWSPSNKYTVEALDK</sequence>
<dbReference type="InterPro" id="IPR017853">
    <property type="entry name" value="GH"/>
</dbReference>
<reference evidence="2 3" key="1">
    <citation type="journal article" date="2016" name="Nat. Commun.">
        <title>Thousands of microbial genomes shed light on interconnected biogeochemical processes in an aquifer system.</title>
        <authorList>
            <person name="Anantharaman K."/>
            <person name="Brown C.T."/>
            <person name="Hug L.A."/>
            <person name="Sharon I."/>
            <person name="Castelle C.J."/>
            <person name="Probst A.J."/>
            <person name="Thomas B.C."/>
            <person name="Singh A."/>
            <person name="Wilkins M.J."/>
            <person name="Karaoz U."/>
            <person name="Brodie E.L."/>
            <person name="Williams K.H."/>
            <person name="Hubbard S.S."/>
            <person name="Banfield J.F."/>
        </authorList>
    </citation>
    <scope>NUCLEOTIDE SEQUENCE [LARGE SCALE GENOMIC DNA]</scope>
</reference>
<dbReference type="EMBL" id="MHTA01000020">
    <property type="protein sequence ID" value="OHA54125.1"/>
    <property type="molecule type" value="Genomic_DNA"/>
</dbReference>
<dbReference type="Pfam" id="PF13200">
    <property type="entry name" value="DUF4015"/>
    <property type="match status" value="1"/>
</dbReference>
<dbReference type="Proteomes" id="UP000177649">
    <property type="component" value="Unassembled WGS sequence"/>
</dbReference>
<organism evidence="2 3">
    <name type="scientific">Candidatus Terrybacteria bacterium RIFCSPLOWO2_02_42_20</name>
    <dbReference type="NCBI Taxonomy" id="1802370"/>
    <lineage>
        <taxon>Bacteria</taxon>
        <taxon>Candidatus Terryibacteriota</taxon>
    </lineage>
</organism>
<dbReference type="InterPro" id="IPR025275">
    <property type="entry name" value="DUF4015"/>
</dbReference>
<name>A0A1G2Q0N2_9BACT</name>
<dbReference type="Gene3D" id="3.20.20.80">
    <property type="entry name" value="Glycosidases"/>
    <property type="match status" value="1"/>
</dbReference>
<accession>A0A1G2Q0N2</accession>
<comment type="caution">
    <text evidence="2">The sequence shown here is derived from an EMBL/GenBank/DDBJ whole genome shotgun (WGS) entry which is preliminary data.</text>
</comment>
<evidence type="ECO:0000313" key="2">
    <source>
        <dbReference type="EMBL" id="OHA54125.1"/>
    </source>
</evidence>
<dbReference type="AlphaFoldDB" id="A0A1G2Q0N2"/>
<evidence type="ECO:0000259" key="1">
    <source>
        <dbReference type="Pfam" id="PF13200"/>
    </source>
</evidence>
<protein>
    <recommendedName>
        <fullName evidence="1">DUF4015 domain-containing protein</fullName>
    </recommendedName>
</protein>
<gene>
    <name evidence="2" type="ORF">A2Z62_00070</name>
</gene>
<proteinExistence type="predicted"/>